<comment type="caution">
    <text evidence="1">The sequence shown here is derived from an EMBL/GenBank/DDBJ whole genome shotgun (WGS) entry which is preliminary data.</text>
</comment>
<evidence type="ECO:0000313" key="1">
    <source>
        <dbReference type="EMBL" id="MDA2809893.1"/>
    </source>
</evidence>
<dbReference type="Proteomes" id="UP001527866">
    <property type="component" value="Unassembled WGS sequence"/>
</dbReference>
<name>A0ABT4TYW9_9ACTN</name>
<keyword evidence="2" id="KW-1185">Reference proteome</keyword>
<reference evidence="1 2" key="1">
    <citation type="submission" date="2023-01" db="EMBL/GenBank/DDBJ databases">
        <title>Draft genome sequence of Nocardiopsis sp. RSe5-2 isolated from halophytes.</title>
        <authorList>
            <person name="Duangmal K."/>
            <person name="Chantavorakit T."/>
        </authorList>
    </citation>
    <scope>NUCLEOTIDE SEQUENCE [LARGE SCALE GENOMIC DNA]</scope>
    <source>
        <strain evidence="1 2">RSe5-2</strain>
    </source>
</reference>
<dbReference type="EMBL" id="JAQFWQ010000008">
    <property type="protein sequence ID" value="MDA2809893.1"/>
    <property type="molecule type" value="Genomic_DNA"/>
</dbReference>
<sequence length="44" mass="5031">MFGEKRGQQERPHRWWWIGPILAGAARAVTGRILDWLLNDSGPS</sequence>
<protein>
    <submittedName>
        <fullName evidence="1">Uncharacterized protein</fullName>
    </submittedName>
</protein>
<gene>
    <name evidence="1" type="ORF">O4J56_04520</name>
</gene>
<proteinExistence type="predicted"/>
<dbReference type="RefSeq" id="WP_270683797.1">
    <property type="nucleotide sequence ID" value="NZ_JAQFWQ010000008.1"/>
</dbReference>
<evidence type="ECO:0000313" key="2">
    <source>
        <dbReference type="Proteomes" id="UP001527866"/>
    </source>
</evidence>
<accession>A0ABT4TYW9</accession>
<organism evidence="1 2">
    <name type="scientific">Nocardiopsis endophytica</name>
    <dbReference type="NCBI Taxonomy" id="3018445"/>
    <lineage>
        <taxon>Bacteria</taxon>
        <taxon>Bacillati</taxon>
        <taxon>Actinomycetota</taxon>
        <taxon>Actinomycetes</taxon>
        <taxon>Streptosporangiales</taxon>
        <taxon>Nocardiopsidaceae</taxon>
        <taxon>Nocardiopsis</taxon>
    </lineage>
</organism>